<keyword evidence="3" id="KW-1185">Reference proteome</keyword>
<name>A0A1P8UTS7_9RHOB</name>
<organism evidence="2 3">
    <name type="scientific">Salipiger abyssi</name>
    <dbReference type="NCBI Taxonomy" id="1250539"/>
    <lineage>
        <taxon>Bacteria</taxon>
        <taxon>Pseudomonadati</taxon>
        <taxon>Pseudomonadota</taxon>
        <taxon>Alphaproteobacteria</taxon>
        <taxon>Rhodobacterales</taxon>
        <taxon>Roseobacteraceae</taxon>
        <taxon>Salipiger</taxon>
    </lineage>
</organism>
<reference evidence="2 3" key="1">
    <citation type="submission" date="2016-04" db="EMBL/GenBank/DDBJ databases">
        <title>Deep-sea bacteria in the southern Pacific.</title>
        <authorList>
            <person name="Tang K."/>
        </authorList>
    </citation>
    <scope>NUCLEOTIDE SEQUENCE [LARGE SCALE GENOMIC DNA]</scope>
    <source>
        <strain evidence="2 3">JLT2014</strain>
    </source>
</reference>
<proteinExistence type="predicted"/>
<feature type="region of interest" description="Disordered" evidence="1">
    <location>
        <begin position="90"/>
        <end position="116"/>
    </location>
</feature>
<dbReference type="Proteomes" id="UP000187059">
    <property type="component" value="Chromosome"/>
</dbReference>
<gene>
    <name evidence="2" type="ORF">Ga0080574_TMP2448</name>
</gene>
<sequence>MPGPFIARRSPGRNRQAGRRMQLKSGGISSPYSRGGPRECGPIRIKCDVCWADARRISGCDYRANRRSVIFREHFIHPKRVAPAAFPGTVQRTGRSSATQRRGAVPQGGLTADRNSAAKRTSAYCFQNSSQRPEDDMHRSTNHGEAQYQYMLLHEFVSGFGTIRS</sequence>
<protein>
    <submittedName>
        <fullName evidence="2">Uncharacterized protein</fullName>
    </submittedName>
</protein>
<dbReference type="STRING" id="1250539.Ga0080574_TMP2448"/>
<feature type="compositionally biased region" description="Polar residues" evidence="1">
    <location>
        <begin position="90"/>
        <end position="100"/>
    </location>
</feature>
<accession>A0A1P8UTS7</accession>
<dbReference type="EMBL" id="CP015093">
    <property type="protein sequence ID" value="APZ52782.1"/>
    <property type="molecule type" value="Genomic_DNA"/>
</dbReference>
<evidence type="ECO:0000313" key="2">
    <source>
        <dbReference type="EMBL" id="APZ52782.1"/>
    </source>
</evidence>
<dbReference type="AlphaFoldDB" id="A0A1P8UTS7"/>
<feature type="region of interest" description="Disordered" evidence="1">
    <location>
        <begin position="1"/>
        <end position="36"/>
    </location>
</feature>
<feature type="compositionally biased region" description="Basic residues" evidence="1">
    <location>
        <begin position="10"/>
        <end position="22"/>
    </location>
</feature>
<evidence type="ECO:0000313" key="3">
    <source>
        <dbReference type="Proteomes" id="UP000187059"/>
    </source>
</evidence>
<evidence type="ECO:0000256" key="1">
    <source>
        <dbReference type="SAM" id="MobiDB-lite"/>
    </source>
</evidence>
<dbReference type="KEGG" id="paby:Ga0080574_TMP2448"/>